<dbReference type="InterPro" id="IPR036322">
    <property type="entry name" value="WD40_repeat_dom_sf"/>
</dbReference>
<dbReference type="PROSITE" id="PS00028">
    <property type="entry name" value="ZINC_FINGER_C2H2_1"/>
    <property type="match status" value="2"/>
</dbReference>
<feature type="compositionally biased region" description="Low complexity" evidence="5">
    <location>
        <begin position="259"/>
        <end position="269"/>
    </location>
</feature>
<gene>
    <name evidence="9" type="ORF">FNK824_LOCUS2126</name>
    <name evidence="8" type="ORF">JXQ802_LOCUS21177</name>
    <name evidence="7" type="ORF">SEV965_LOCUS10852</name>
</gene>
<dbReference type="EMBL" id="CAJOBE010000124">
    <property type="protein sequence ID" value="CAF3574755.1"/>
    <property type="molecule type" value="Genomic_DNA"/>
</dbReference>
<keyword evidence="10" id="KW-1185">Reference proteome</keyword>
<feature type="compositionally biased region" description="Low complexity" evidence="5">
    <location>
        <begin position="284"/>
        <end position="293"/>
    </location>
</feature>
<feature type="domain" description="C2H2-type" evidence="6">
    <location>
        <begin position="216"/>
        <end position="243"/>
    </location>
</feature>
<evidence type="ECO:0000256" key="1">
    <source>
        <dbReference type="ARBA" id="ARBA00004123"/>
    </source>
</evidence>
<evidence type="ECO:0000313" key="7">
    <source>
        <dbReference type="EMBL" id="CAF1002377.1"/>
    </source>
</evidence>
<feature type="region of interest" description="Disordered" evidence="5">
    <location>
        <begin position="1"/>
        <end position="47"/>
    </location>
</feature>
<dbReference type="InterPro" id="IPR013087">
    <property type="entry name" value="Znf_C2H2_type"/>
</dbReference>
<feature type="compositionally biased region" description="Low complexity" evidence="5">
    <location>
        <begin position="107"/>
        <end position="128"/>
    </location>
</feature>
<dbReference type="GO" id="GO:0006383">
    <property type="term" value="P:transcription by RNA polymerase III"/>
    <property type="evidence" value="ECO:0007669"/>
    <property type="project" value="TreeGrafter"/>
</dbReference>
<reference evidence="9" key="1">
    <citation type="submission" date="2021-02" db="EMBL/GenBank/DDBJ databases">
        <authorList>
            <person name="Nowell W R."/>
        </authorList>
    </citation>
    <scope>NUCLEOTIDE SEQUENCE</scope>
</reference>
<evidence type="ECO:0000313" key="10">
    <source>
        <dbReference type="Proteomes" id="UP000663870"/>
    </source>
</evidence>
<feature type="region of interest" description="Disordered" evidence="5">
    <location>
        <begin position="236"/>
        <end position="293"/>
    </location>
</feature>
<dbReference type="SMART" id="SM00355">
    <property type="entry name" value="ZnF_C2H2"/>
    <property type="match status" value="4"/>
</dbReference>
<dbReference type="Proteomes" id="UP000663889">
    <property type="component" value="Unassembled WGS sequence"/>
</dbReference>
<evidence type="ECO:0000256" key="2">
    <source>
        <dbReference type="ARBA" id="ARBA00023163"/>
    </source>
</evidence>
<organism evidence="9 11">
    <name type="scientific">Rotaria sordida</name>
    <dbReference type="NCBI Taxonomy" id="392033"/>
    <lineage>
        <taxon>Eukaryota</taxon>
        <taxon>Metazoa</taxon>
        <taxon>Spiralia</taxon>
        <taxon>Gnathifera</taxon>
        <taxon>Rotifera</taxon>
        <taxon>Eurotatoria</taxon>
        <taxon>Bdelloidea</taxon>
        <taxon>Philodinida</taxon>
        <taxon>Philodinidae</taxon>
        <taxon>Rotaria</taxon>
    </lineage>
</organism>
<dbReference type="EMBL" id="CAJNOU010000454">
    <property type="protein sequence ID" value="CAF1002377.1"/>
    <property type="molecule type" value="Genomic_DNA"/>
</dbReference>
<dbReference type="EMBL" id="CAJNOL010000618">
    <property type="protein sequence ID" value="CAF1140161.1"/>
    <property type="molecule type" value="Genomic_DNA"/>
</dbReference>
<dbReference type="InterPro" id="IPR015943">
    <property type="entry name" value="WD40/YVTN_repeat-like_dom_sf"/>
</dbReference>
<proteinExistence type="predicted"/>
<sequence>MADPDSPTNNLSSVVDQSHISSDQQQQESTTNNDWPWPTDEQQQQNAMDSSGLMHLIATGAGTNVNENTNDETIVNVPTNEQTSVQLSDDHQQLPHMPSSSNSLPMDTEQQTTITNDDQQQQQQQQQTNKNPHNIAEIHREMLVLIPIPQAWPHIRHQSGFFSYPDLPHFNVIRQATFRDGRFVCPFCTVDFASKEGIRYHLYNSCTKSPYPKAFFRCLMCGSELADRSSLRTHLARHGTEDGGTVSADKIDVSRKPAISTTSGGTSNSKKSKKKKKISNDLAQTQQQQQQQTQMINPMIAMASGISPRGIDTYSIPSTMVNQAMSLPIIKSDLSDSDPKRKRGRPPKTKSDGATPPIAPYTKHTHINPSGLSLTPTMNNNQVILNDQHGKNDTQKSVVMRSPRAIDITSELAELARSRMREHIEFATDSLLPEQEQEINTRLRTEAFVQCHRCRGKTQFTTLKKLKEHLKTDCPLGPVMAVCKFCGIPFSSVSSVCDHLELFHDDSHDTCPEDPCRVNDRAFRAAFARYKFPISGRISFSAPSTTIGQLIPENESAACLSNGASCLRVRMLSCDRFLNPLDSFAASHVIVLNVGRPIRCVEWLPRAVDVIGSQYVALALEQWSYDSGNQLHGNYSSTNPDRRSPPGSTLLLILNCGRLRQSLHVPNLHVTVAADFGQVTCLKWLPERPTINDPYLSYLAIGTSQGIVIIFGVPHGASRNLCTISSGAQLVPPLNRRKDGSIGCAEYGSCTALDWCYDNPNKLCAGYENGIVLMWEMNSKSLVEQATNCSLIYPVRRFFVEDAPIQDVKFLRNSEHLIAVSLKNKQSWTVWTTRDENIFCYRHWSNSSEFISSTFHDILYAGCAHANNQNELLSVPTHSILLPGQNVSTHLQASMLSAWQIVSLDYSEWIDSVCYADLDGTVWIARGDSSTWAQNNPKYRPSACVAKLSTYLTNTTGATTGNLTDHVNMQQYNQNQSTSCGIPTGQYCVQIAIERTEYASNNVDPQQDETHKVHTYRKIRFNPNPGTHGWIASADKVGLFLLFRLSTSDSTLSEKLTQRLQRVQVL</sequence>
<dbReference type="GO" id="GO:0000127">
    <property type="term" value="C:transcription factor TFIIIC complex"/>
    <property type="evidence" value="ECO:0007669"/>
    <property type="project" value="TreeGrafter"/>
</dbReference>
<feature type="region of interest" description="Disordered" evidence="5">
    <location>
        <begin position="85"/>
        <end position="131"/>
    </location>
</feature>
<feature type="compositionally biased region" description="Polar residues" evidence="5">
    <location>
        <begin position="28"/>
        <end position="47"/>
    </location>
</feature>
<dbReference type="PROSITE" id="PS50157">
    <property type="entry name" value="ZINC_FINGER_C2H2_2"/>
    <property type="match status" value="1"/>
</dbReference>
<evidence type="ECO:0000256" key="5">
    <source>
        <dbReference type="SAM" id="MobiDB-lite"/>
    </source>
</evidence>
<evidence type="ECO:0000313" key="8">
    <source>
        <dbReference type="EMBL" id="CAF1140161.1"/>
    </source>
</evidence>
<dbReference type="Proteomes" id="UP000663870">
    <property type="component" value="Unassembled WGS sequence"/>
</dbReference>
<feature type="compositionally biased region" description="Low complexity" evidence="5">
    <location>
        <begin position="12"/>
        <end position="27"/>
    </location>
</feature>
<protein>
    <recommendedName>
        <fullName evidence="6">C2H2-type domain-containing protein</fullName>
    </recommendedName>
</protein>
<comment type="caution">
    <text evidence="9">The sequence shown here is derived from an EMBL/GenBank/DDBJ whole genome shotgun (WGS) entry which is preliminary data.</text>
</comment>
<keyword evidence="4" id="KW-0863">Zinc-finger</keyword>
<dbReference type="AlphaFoldDB" id="A0A818M3S4"/>
<dbReference type="GO" id="GO:0008270">
    <property type="term" value="F:zinc ion binding"/>
    <property type="evidence" value="ECO:0007669"/>
    <property type="project" value="UniProtKB-KW"/>
</dbReference>
<name>A0A818M3S4_9BILA</name>
<keyword evidence="2" id="KW-0804">Transcription</keyword>
<keyword evidence="4" id="KW-0862">Zinc</keyword>
<dbReference type="InterPro" id="IPR052416">
    <property type="entry name" value="GTF3C_component"/>
</dbReference>
<accession>A0A818M3S4</accession>
<keyword evidence="3" id="KW-0539">Nucleus</keyword>
<feature type="region of interest" description="Disordered" evidence="5">
    <location>
        <begin position="330"/>
        <end position="372"/>
    </location>
</feature>
<dbReference type="Gene3D" id="3.30.160.60">
    <property type="entry name" value="Classic Zinc Finger"/>
    <property type="match status" value="1"/>
</dbReference>
<evidence type="ECO:0000256" key="3">
    <source>
        <dbReference type="ARBA" id="ARBA00023242"/>
    </source>
</evidence>
<comment type="subcellular location">
    <subcellularLocation>
        <location evidence="1">Nucleus</location>
    </subcellularLocation>
</comment>
<dbReference type="PANTHER" id="PTHR15052:SF2">
    <property type="entry name" value="GENERAL TRANSCRIPTION FACTOR 3C POLYPEPTIDE 2"/>
    <property type="match status" value="1"/>
</dbReference>
<dbReference type="SUPFAM" id="SSF50978">
    <property type="entry name" value="WD40 repeat-like"/>
    <property type="match status" value="1"/>
</dbReference>
<evidence type="ECO:0000313" key="9">
    <source>
        <dbReference type="EMBL" id="CAF3574755.1"/>
    </source>
</evidence>
<evidence type="ECO:0000256" key="4">
    <source>
        <dbReference type="PROSITE-ProRule" id="PRU00042"/>
    </source>
</evidence>
<dbReference type="Gene3D" id="2.130.10.10">
    <property type="entry name" value="YVTN repeat-like/Quinoprotein amine dehydrogenase"/>
    <property type="match status" value="1"/>
</dbReference>
<dbReference type="GO" id="GO:0005634">
    <property type="term" value="C:nucleus"/>
    <property type="evidence" value="ECO:0007669"/>
    <property type="project" value="UniProtKB-SubCell"/>
</dbReference>
<feature type="compositionally biased region" description="Polar residues" evidence="5">
    <location>
        <begin position="1"/>
        <end position="11"/>
    </location>
</feature>
<keyword evidence="4" id="KW-0479">Metal-binding</keyword>
<dbReference type="PANTHER" id="PTHR15052">
    <property type="entry name" value="RNA POLYMERASE III TRANSCRIPTION INITIATION FACTOR COMPLEX SUBUNIT"/>
    <property type="match status" value="1"/>
</dbReference>
<dbReference type="Proteomes" id="UP000663874">
    <property type="component" value="Unassembled WGS sequence"/>
</dbReference>
<evidence type="ECO:0000259" key="6">
    <source>
        <dbReference type="PROSITE" id="PS50157"/>
    </source>
</evidence>
<evidence type="ECO:0000313" key="11">
    <source>
        <dbReference type="Proteomes" id="UP000663874"/>
    </source>
</evidence>